<dbReference type="Pfam" id="PF00560">
    <property type="entry name" value="LRR_1"/>
    <property type="match status" value="1"/>
</dbReference>
<reference evidence="2" key="1">
    <citation type="journal article" date="2019" name="Sci. Rep.">
        <title>Draft genome of Tanacetum cinerariifolium, the natural source of mosquito coil.</title>
        <authorList>
            <person name="Yamashiro T."/>
            <person name="Shiraishi A."/>
            <person name="Satake H."/>
            <person name="Nakayama K."/>
        </authorList>
    </citation>
    <scope>NUCLEOTIDE SEQUENCE</scope>
</reference>
<dbReference type="PANTHER" id="PTHR48006:SF81">
    <property type="entry name" value="PROTEIN KINASE DOMAIN-CONTAINING PROTEIN"/>
    <property type="match status" value="1"/>
</dbReference>
<organism evidence="2">
    <name type="scientific">Tanacetum cinerariifolium</name>
    <name type="common">Dalmatian daisy</name>
    <name type="synonym">Chrysanthemum cinerariifolium</name>
    <dbReference type="NCBI Taxonomy" id="118510"/>
    <lineage>
        <taxon>Eukaryota</taxon>
        <taxon>Viridiplantae</taxon>
        <taxon>Streptophyta</taxon>
        <taxon>Embryophyta</taxon>
        <taxon>Tracheophyta</taxon>
        <taxon>Spermatophyta</taxon>
        <taxon>Magnoliopsida</taxon>
        <taxon>eudicotyledons</taxon>
        <taxon>Gunneridae</taxon>
        <taxon>Pentapetalae</taxon>
        <taxon>asterids</taxon>
        <taxon>campanulids</taxon>
        <taxon>Asterales</taxon>
        <taxon>Asteraceae</taxon>
        <taxon>Asteroideae</taxon>
        <taxon>Anthemideae</taxon>
        <taxon>Anthemidinae</taxon>
        <taxon>Tanacetum</taxon>
    </lineage>
</organism>
<dbReference type="InterPro" id="IPR051824">
    <property type="entry name" value="LRR_Rcpt-Like_S/T_Kinase"/>
</dbReference>
<comment type="caution">
    <text evidence="2">The sequence shown here is derived from an EMBL/GenBank/DDBJ whole genome shotgun (WGS) entry which is preliminary data.</text>
</comment>
<keyword evidence="2" id="KW-0808">Transferase</keyword>
<comment type="subcellular location">
    <subcellularLocation>
        <location evidence="1">Membrane</location>
        <topology evidence="1">Single-pass type I membrane protein</topology>
    </subcellularLocation>
</comment>
<protein>
    <submittedName>
        <fullName evidence="2">Probable leucine-rich repeat receptor-like serine/threonine-protein kinase At3g14840</fullName>
    </submittedName>
</protein>
<sequence>MSVVGVLSNCQIFRRQPAAKFAHRHRYMPKMCRISGNSLSGKIPEFIGKWNNLDSLRIQASGLEGPIPSSITLLRTLTDLQISDLNGPDTLCPPFISTTSFKNLILRSCNLIGNLPESLSASKVLET</sequence>
<evidence type="ECO:0000256" key="1">
    <source>
        <dbReference type="ARBA" id="ARBA00004479"/>
    </source>
</evidence>
<keyword evidence="2" id="KW-0675">Receptor</keyword>
<dbReference type="GO" id="GO:0016301">
    <property type="term" value="F:kinase activity"/>
    <property type="evidence" value="ECO:0007669"/>
    <property type="project" value="UniProtKB-KW"/>
</dbReference>
<keyword evidence="2" id="KW-0418">Kinase</keyword>
<evidence type="ECO:0000313" key="2">
    <source>
        <dbReference type="EMBL" id="GEU52365.1"/>
    </source>
</evidence>
<dbReference type="InterPro" id="IPR032675">
    <property type="entry name" value="LRR_dom_sf"/>
</dbReference>
<proteinExistence type="predicted"/>
<dbReference type="PANTHER" id="PTHR48006">
    <property type="entry name" value="LEUCINE-RICH REPEAT-CONTAINING PROTEIN DDB_G0281931-RELATED"/>
    <property type="match status" value="1"/>
</dbReference>
<dbReference type="Gene3D" id="3.80.10.10">
    <property type="entry name" value="Ribonuclease Inhibitor"/>
    <property type="match status" value="1"/>
</dbReference>
<accession>A0A6L2KWI6</accession>
<dbReference type="GO" id="GO:0016020">
    <property type="term" value="C:membrane"/>
    <property type="evidence" value="ECO:0007669"/>
    <property type="project" value="UniProtKB-SubCell"/>
</dbReference>
<dbReference type="EMBL" id="BKCJ010003003">
    <property type="protein sequence ID" value="GEU52365.1"/>
    <property type="molecule type" value="Genomic_DNA"/>
</dbReference>
<gene>
    <name evidence="2" type="ORF">Tci_024343</name>
</gene>
<dbReference type="AlphaFoldDB" id="A0A6L2KWI6"/>
<dbReference type="SUPFAM" id="SSF52058">
    <property type="entry name" value="L domain-like"/>
    <property type="match status" value="1"/>
</dbReference>
<dbReference type="InterPro" id="IPR001611">
    <property type="entry name" value="Leu-rich_rpt"/>
</dbReference>
<name>A0A6L2KWI6_TANCI</name>